<name>M1PKC0_DESSD</name>
<protein>
    <submittedName>
        <fullName evidence="3">Site-specific recombinase XerD</fullName>
    </submittedName>
</protein>
<dbReference type="KEGG" id="dsf:UWK_03448"/>
<organism evidence="3 4">
    <name type="scientific">Desulfocapsa sulfexigens (strain DSM 10523 / SB164P1)</name>
    <dbReference type="NCBI Taxonomy" id="1167006"/>
    <lineage>
        <taxon>Bacteria</taxon>
        <taxon>Pseudomonadati</taxon>
        <taxon>Thermodesulfobacteriota</taxon>
        <taxon>Desulfobulbia</taxon>
        <taxon>Desulfobulbales</taxon>
        <taxon>Desulfocapsaceae</taxon>
        <taxon>Desulfocapsa</taxon>
    </lineage>
</organism>
<feature type="domain" description="Tyr recombinase" evidence="2">
    <location>
        <begin position="2"/>
        <end position="96"/>
    </location>
</feature>
<sequence>MNIRNRLIVEFMARGGMRIGEVLNLRPCDIRERNLTIQNPKSGRPGEVVYVSRKLLVRLNDYTKDNNIDSDNRIFPISYVAAWSMVKKAGKLVNIELRHADLSTTQRYLGKVNDTEAIRWMETLYFLYAARVPYLAIYT</sequence>
<evidence type="ECO:0000313" key="4">
    <source>
        <dbReference type="Proteomes" id="UP000011721"/>
    </source>
</evidence>
<dbReference type="Gene3D" id="1.10.443.10">
    <property type="entry name" value="Intergrase catalytic core"/>
    <property type="match status" value="1"/>
</dbReference>
<gene>
    <name evidence="3" type="ordered locus">UWK_03448</name>
</gene>
<evidence type="ECO:0000313" key="3">
    <source>
        <dbReference type="EMBL" id="AGF79965.1"/>
    </source>
</evidence>
<dbReference type="InterPro" id="IPR011010">
    <property type="entry name" value="DNA_brk_join_enz"/>
</dbReference>
<dbReference type="SUPFAM" id="SSF56349">
    <property type="entry name" value="DNA breaking-rejoining enzymes"/>
    <property type="match status" value="1"/>
</dbReference>
<dbReference type="eggNOG" id="COG0582">
    <property type="taxonomic scope" value="Bacteria"/>
</dbReference>
<dbReference type="InterPro" id="IPR013762">
    <property type="entry name" value="Integrase-like_cat_sf"/>
</dbReference>
<dbReference type="HOGENOM" id="CLU_1841921_0_0_7"/>
<dbReference type="GO" id="GO:0003677">
    <property type="term" value="F:DNA binding"/>
    <property type="evidence" value="ECO:0007669"/>
    <property type="project" value="InterPro"/>
</dbReference>
<reference evidence="4" key="1">
    <citation type="journal article" date="2013" name="Stand. Genomic Sci.">
        <title>Complete genome sequence of Desulfocapsa sulfexigens, a marine deltaproteobacterium specialized in disproportionating inorganic sulfur compounds.</title>
        <authorList>
            <person name="Finster K.W."/>
            <person name="Kjeldsen K.U."/>
            <person name="Kube M."/>
            <person name="Reinhardt R."/>
            <person name="Mussmann M."/>
            <person name="Amann R."/>
            <person name="Schreiber L."/>
        </authorList>
    </citation>
    <scope>NUCLEOTIDE SEQUENCE [LARGE SCALE GENOMIC DNA]</scope>
    <source>
        <strain evidence="4">DSM 10523 / SB164P1</strain>
    </source>
</reference>
<dbReference type="InterPro" id="IPR002104">
    <property type="entry name" value="Integrase_catalytic"/>
</dbReference>
<dbReference type="GO" id="GO:0015074">
    <property type="term" value="P:DNA integration"/>
    <property type="evidence" value="ECO:0007669"/>
    <property type="project" value="InterPro"/>
</dbReference>
<dbReference type="Proteomes" id="UP000011721">
    <property type="component" value="Chromosome"/>
</dbReference>
<dbReference type="RefSeq" id="WP_015405647.1">
    <property type="nucleotide sequence ID" value="NC_020304.1"/>
</dbReference>
<dbReference type="CDD" id="cd00397">
    <property type="entry name" value="DNA_BRE_C"/>
    <property type="match status" value="1"/>
</dbReference>
<keyword evidence="4" id="KW-1185">Reference proteome</keyword>
<proteinExistence type="predicted"/>
<dbReference type="Pfam" id="PF00589">
    <property type="entry name" value="Phage_integrase"/>
    <property type="match status" value="1"/>
</dbReference>
<dbReference type="AlphaFoldDB" id="M1PKC0"/>
<evidence type="ECO:0000256" key="1">
    <source>
        <dbReference type="ARBA" id="ARBA00023172"/>
    </source>
</evidence>
<dbReference type="GO" id="GO:0006310">
    <property type="term" value="P:DNA recombination"/>
    <property type="evidence" value="ECO:0007669"/>
    <property type="project" value="UniProtKB-KW"/>
</dbReference>
<accession>M1PKC0</accession>
<keyword evidence="1" id="KW-0233">DNA recombination</keyword>
<dbReference type="OrthoDB" id="5418315at2"/>
<evidence type="ECO:0000259" key="2">
    <source>
        <dbReference type="Pfam" id="PF00589"/>
    </source>
</evidence>
<dbReference type="EMBL" id="CP003985">
    <property type="protein sequence ID" value="AGF79965.1"/>
    <property type="molecule type" value="Genomic_DNA"/>
</dbReference>